<dbReference type="GO" id="GO:0046872">
    <property type="term" value="F:metal ion binding"/>
    <property type="evidence" value="ECO:0007669"/>
    <property type="project" value="UniProtKB-KW"/>
</dbReference>
<dbReference type="Pfam" id="PF01546">
    <property type="entry name" value="Peptidase_M20"/>
    <property type="match status" value="1"/>
</dbReference>
<dbReference type="PANTHER" id="PTHR43808">
    <property type="entry name" value="ACETYLORNITHINE DEACETYLASE"/>
    <property type="match status" value="1"/>
</dbReference>
<organism evidence="5 6">
    <name type="scientific">Acuticoccus sediminis</name>
    <dbReference type="NCBI Taxonomy" id="2184697"/>
    <lineage>
        <taxon>Bacteria</taxon>
        <taxon>Pseudomonadati</taxon>
        <taxon>Pseudomonadota</taxon>
        <taxon>Alphaproteobacteria</taxon>
        <taxon>Hyphomicrobiales</taxon>
        <taxon>Amorphaceae</taxon>
        <taxon>Acuticoccus</taxon>
    </lineage>
</organism>
<dbReference type="EMBL" id="QHHQ01000003">
    <property type="protein sequence ID" value="RAI00554.1"/>
    <property type="molecule type" value="Genomic_DNA"/>
</dbReference>
<accession>A0A8B2NSY0</accession>
<evidence type="ECO:0000256" key="1">
    <source>
        <dbReference type="ARBA" id="ARBA00022723"/>
    </source>
</evidence>
<evidence type="ECO:0000256" key="3">
    <source>
        <dbReference type="PIRSR" id="PIRSR037238-1"/>
    </source>
</evidence>
<keyword evidence="5" id="KW-0645">Protease</keyword>
<gene>
    <name evidence="5" type="ORF">DLJ53_14925</name>
</gene>
<feature type="domain" description="Peptidase M20 dimerisation" evidence="4">
    <location>
        <begin position="179"/>
        <end position="273"/>
    </location>
</feature>
<evidence type="ECO:0000313" key="6">
    <source>
        <dbReference type="Proteomes" id="UP000249590"/>
    </source>
</evidence>
<evidence type="ECO:0000259" key="4">
    <source>
        <dbReference type="Pfam" id="PF07687"/>
    </source>
</evidence>
<dbReference type="SUPFAM" id="SSF55031">
    <property type="entry name" value="Bacterial exopeptidase dimerisation domain"/>
    <property type="match status" value="1"/>
</dbReference>
<keyword evidence="5" id="KW-0121">Carboxypeptidase</keyword>
<dbReference type="CDD" id="cd03885">
    <property type="entry name" value="M20_CPDG2"/>
    <property type="match status" value="1"/>
</dbReference>
<feature type="active site" description="Proton acceptor" evidence="3">
    <location>
        <position position="143"/>
    </location>
</feature>
<dbReference type="Gene3D" id="3.40.630.10">
    <property type="entry name" value="Zn peptidases"/>
    <property type="match status" value="1"/>
</dbReference>
<dbReference type="InterPro" id="IPR017150">
    <property type="entry name" value="Pept_M20_glutamate_carboxypep"/>
</dbReference>
<feature type="active site" evidence="3">
    <location>
        <position position="83"/>
    </location>
</feature>
<name>A0A8B2NSY0_9HYPH</name>
<dbReference type="Gene3D" id="3.30.70.360">
    <property type="match status" value="1"/>
</dbReference>
<keyword evidence="6" id="KW-1185">Reference proteome</keyword>
<keyword evidence="2" id="KW-0378">Hydrolase</keyword>
<evidence type="ECO:0000256" key="2">
    <source>
        <dbReference type="ARBA" id="ARBA00022801"/>
    </source>
</evidence>
<dbReference type="InterPro" id="IPR002933">
    <property type="entry name" value="Peptidase_M20"/>
</dbReference>
<dbReference type="PANTHER" id="PTHR43808:SF9">
    <property type="entry name" value="BLL0789 PROTEIN"/>
    <property type="match status" value="1"/>
</dbReference>
<keyword evidence="1" id="KW-0479">Metal-binding</keyword>
<dbReference type="GO" id="GO:0004180">
    <property type="term" value="F:carboxypeptidase activity"/>
    <property type="evidence" value="ECO:0007669"/>
    <property type="project" value="UniProtKB-KW"/>
</dbReference>
<dbReference type="RefSeq" id="WP_111346599.1">
    <property type="nucleotide sequence ID" value="NZ_QHHQ01000003.1"/>
</dbReference>
<dbReference type="InterPro" id="IPR011650">
    <property type="entry name" value="Peptidase_M20_dimer"/>
</dbReference>
<dbReference type="PIRSF" id="PIRSF037238">
    <property type="entry name" value="Carboxypeptidase_G2"/>
    <property type="match status" value="1"/>
</dbReference>
<dbReference type="SUPFAM" id="SSF53187">
    <property type="entry name" value="Zn-dependent exopeptidases"/>
    <property type="match status" value="1"/>
</dbReference>
<dbReference type="Proteomes" id="UP000249590">
    <property type="component" value="Unassembled WGS sequence"/>
</dbReference>
<proteinExistence type="predicted"/>
<comment type="caution">
    <text evidence="5">The sequence shown here is derived from an EMBL/GenBank/DDBJ whole genome shotgun (WGS) entry which is preliminary data.</text>
</comment>
<dbReference type="OrthoDB" id="9776600at2"/>
<dbReference type="Pfam" id="PF07687">
    <property type="entry name" value="M20_dimer"/>
    <property type="match status" value="1"/>
</dbReference>
<dbReference type="AlphaFoldDB" id="A0A8B2NSY0"/>
<dbReference type="InterPro" id="IPR036264">
    <property type="entry name" value="Bact_exopeptidase_dim_dom"/>
</dbReference>
<protein>
    <submittedName>
        <fullName evidence="5">Carboxypeptidase</fullName>
    </submittedName>
</protein>
<sequence length="374" mass="39084">MTSETTPETSELIAGLKPWIETESPTSDPARVNAMMDLATAELSAAGASVTRIPGRDGRGDHLSAAMPWGGDGPGVLVLCHLDTVHPVGTLAQLPYRQDGDRLYGPGTADMKGGAYIALKAAAAVGKDGTGRLPVRFVFTADEETGSKTSRTLIEESAKNARYVLVTEAGRDGGKVVTSRKGVGIYELTATGRAAHAGTSHADGRSAVVEMARQILAIEALTDRERGITLNVGQVHGGTVTNTVPERCVANIDLRVTEDRDFAGIDAALHALAPHDPDVTLSLTGGPNRPAYTKGPGIAALHEHAARLAAELGFPLEDLHTGGGSDGSFVANHVPTLDGLGVEGAAAHTINEHLYVSSMVPRMMLLRRLMETLS</sequence>
<reference evidence="5 6" key="1">
    <citation type="submission" date="2018-05" db="EMBL/GenBank/DDBJ databases">
        <title>Acuticoccus sediminis sp. nov., isolated from deep-sea sediment of Indian Ocean.</title>
        <authorList>
            <person name="Liu X."/>
            <person name="Lai Q."/>
            <person name="Du Y."/>
            <person name="Sun F."/>
            <person name="Zhang X."/>
            <person name="Wang S."/>
            <person name="Shao Z."/>
        </authorList>
    </citation>
    <scope>NUCLEOTIDE SEQUENCE [LARGE SCALE GENOMIC DNA]</scope>
    <source>
        <strain evidence="5 6">PTG4-2</strain>
    </source>
</reference>
<evidence type="ECO:0000313" key="5">
    <source>
        <dbReference type="EMBL" id="RAI00554.1"/>
    </source>
</evidence>
<dbReference type="InterPro" id="IPR050072">
    <property type="entry name" value="Peptidase_M20A"/>
</dbReference>